<evidence type="ECO:0000313" key="2">
    <source>
        <dbReference type="Proteomes" id="UP000639004"/>
    </source>
</evidence>
<sequence>MSSGGEKRMSFTEFAITWREQMGIATNPAARMYNAQPSDPLTGADIGKTDREMVLFRANRIAEAGGREKPFKLSDACRRYEDFTDEQREYIIHALNEIIRFSQRLPKFISLAYSKINVTSEK</sequence>
<comment type="caution">
    <text evidence="1">The sequence shown here is derived from an EMBL/GenBank/DDBJ whole genome shotgun (WGS) entry which is preliminary data.</text>
</comment>
<keyword evidence="2" id="KW-1185">Reference proteome</keyword>
<dbReference type="Proteomes" id="UP000639004">
    <property type="component" value="Unassembled WGS sequence"/>
</dbReference>
<proteinExistence type="predicted"/>
<name>A0ABS0TYV8_SERPR</name>
<dbReference type="RefSeq" id="WP_198642466.1">
    <property type="nucleotide sequence ID" value="NZ_JAEHSL010000018.1"/>
</dbReference>
<organism evidence="1 2">
    <name type="scientific">Serratia proteamaculans</name>
    <dbReference type="NCBI Taxonomy" id="28151"/>
    <lineage>
        <taxon>Bacteria</taxon>
        <taxon>Pseudomonadati</taxon>
        <taxon>Pseudomonadota</taxon>
        <taxon>Gammaproteobacteria</taxon>
        <taxon>Enterobacterales</taxon>
        <taxon>Yersiniaceae</taxon>
        <taxon>Serratia</taxon>
    </lineage>
</organism>
<protein>
    <submittedName>
        <fullName evidence="1">Uncharacterized protein</fullName>
    </submittedName>
</protein>
<evidence type="ECO:0000313" key="1">
    <source>
        <dbReference type="EMBL" id="MBI6182420.1"/>
    </source>
</evidence>
<gene>
    <name evidence="1" type="ORF">JEQ07_18755</name>
</gene>
<accession>A0ABS0TYV8</accession>
<reference evidence="1 2" key="1">
    <citation type="submission" date="2020-12" db="EMBL/GenBank/DDBJ databases">
        <title>Enhanced detection system for hospital associated transmission using whole genome sequencing surveillance.</title>
        <authorList>
            <person name="Harrison L.H."/>
            <person name="Van Tyne D."/>
            <person name="Marsh J.W."/>
            <person name="Griffith M.P."/>
            <person name="Snyder D.J."/>
            <person name="Cooper V.S."/>
            <person name="Mustapha M."/>
        </authorList>
    </citation>
    <scope>NUCLEOTIDE SEQUENCE [LARGE SCALE GENOMIC DNA]</scope>
    <source>
        <strain evidence="1 2">SER00238</strain>
    </source>
</reference>
<dbReference type="EMBL" id="JAEHSL010000018">
    <property type="protein sequence ID" value="MBI6182420.1"/>
    <property type="molecule type" value="Genomic_DNA"/>
</dbReference>